<evidence type="ECO:0000313" key="3">
    <source>
        <dbReference type="Proteomes" id="UP001165085"/>
    </source>
</evidence>
<dbReference type="GO" id="GO:0008289">
    <property type="term" value="F:lipid binding"/>
    <property type="evidence" value="ECO:0007669"/>
    <property type="project" value="InterPro"/>
</dbReference>
<dbReference type="InterPro" id="IPR017943">
    <property type="entry name" value="Bactericidal_perm-incr_a/b_dom"/>
</dbReference>
<reference evidence="3" key="1">
    <citation type="journal article" date="2023" name="Commun. Biol.">
        <title>Genome analysis of Parmales, the sister group of diatoms, reveals the evolutionary specialization of diatoms from phago-mixotrophs to photoautotrophs.</title>
        <authorList>
            <person name="Ban H."/>
            <person name="Sato S."/>
            <person name="Yoshikawa S."/>
            <person name="Yamada K."/>
            <person name="Nakamura Y."/>
            <person name="Ichinomiya M."/>
            <person name="Sato N."/>
            <person name="Blanc-Mathieu R."/>
            <person name="Endo H."/>
            <person name="Kuwata A."/>
            <person name="Ogata H."/>
        </authorList>
    </citation>
    <scope>NUCLEOTIDE SEQUENCE [LARGE SCALE GENOMIC DNA]</scope>
    <source>
        <strain evidence="3">NIES 3701</strain>
    </source>
</reference>
<proteinExistence type="predicted"/>
<dbReference type="PANTHER" id="PTHR31138:SF1">
    <property type="entry name" value="PDZ DOMAIN-CONTAINING PROTEIN"/>
    <property type="match status" value="1"/>
</dbReference>
<feature type="region of interest" description="Disordered" evidence="1">
    <location>
        <begin position="1"/>
        <end position="20"/>
    </location>
</feature>
<dbReference type="Proteomes" id="UP001165085">
    <property type="component" value="Unassembled WGS sequence"/>
</dbReference>
<organism evidence="2 3">
    <name type="scientific">Triparma strigata</name>
    <dbReference type="NCBI Taxonomy" id="1606541"/>
    <lineage>
        <taxon>Eukaryota</taxon>
        <taxon>Sar</taxon>
        <taxon>Stramenopiles</taxon>
        <taxon>Ochrophyta</taxon>
        <taxon>Bolidophyceae</taxon>
        <taxon>Parmales</taxon>
        <taxon>Triparmaceae</taxon>
        <taxon>Triparma</taxon>
    </lineage>
</organism>
<evidence type="ECO:0000313" key="2">
    <source>
        <dbReference type="EMBL" id="GMH87791.1"/>
    </source>
</evidence>
<comment type="caution">
    <text evidence="2">The sequence shown here is derived from an EMBL/GenBank/DDBJ whole genome shotgun (WGS) entry which is preliminary data.</text>
</comment>
<dbReference type="SUPFAM" id="SSF55394">
    <property type="entry name" value="Bactericidal permeability-increasing protein, BPI"/>
    <property type="match status" value="1"/>
</dbReference>
<accession>A0A9W7BB97</accession>
<dbReference type="EMBL" id="BRXY01000333">
    <property type="protein sequence ID" value="GMH87791.1"/>
    <property type="molecule type" value="Genomic_DNA"/>
</dbReference>
<evidence type="ECO:0000256" key="1">
    <source>
        <dbReference type="SAM" id="MobiDB-lite"/>
    </source>
</evidence>
<evidence type="ECO:0008006" key="4">
    <source>
        <dbReference type="Google" id="ProtNLM"/>
    </source>
</evidence>
<protein>
    <recommendedName>
        <fullName evidence="4">PDZ domain-containing protein</fullName>
    </recommendedName>
</protein>
<feature type="region of interest" description="Disordered" evidence="1">
    <location>
        <begin position="1297"/>
        <end position="1320"/>
    </location>
</feature>
<keyword evidence="3" id="KW-1185">Reference proteome</keyword>
<gene>
    <name evidence="2" type="ORF">TrST_g8516</name>
</gene>
<sequence length="1455" mass="157585">MSTEHVNPPPPPTQSTPASAGSIFQTTFGPCVILSAPDPTSQSLQYRVAIWRHPGSSFSSASTAFLSPSELKYPLPVTPGMNVSLKAEVTADTTPPPITVLQYFPFTSTYLLSPSTVVSTEDLKKNYDIHPSNIFYPLLDKLLSRAQEMVTGAESDPVIRGLLSRAKDIDVQKIKDSIPDLPTLISPSKLTSSTSSFSDPTIAGAVSNLTSQIDTSHANDVFNLLKQDDVKTLLEKSRDRLTTLVNTEIPEHKKQLLESTGITIEGSSSSSIMGALNDKNRRAALDALDKLLDDNQRSAISNITTTVDSALESTELQVAKDQLTKQFSEVMATLGDASTTDKTLGGFVSTFNEKTSEFQELTGALLETKSVAMLFEGAERLKQRTTRVASQILNAEQLATLESSTSTLLAKLVDGDEAVLKLKALQLGDNVKSRLIHTLELHTASRGGLDGIIAAAVTNLNEKTAELDTDLQQLIESLQESASSKSKDTNEALLTLLSQKSKYREQILLKVEESLCKINSQLQDMFGESLNAATILSVANGTASTEALFEPIAAKARSEINNQLDVVEREFGENPTALQIIKYVRNIVSESTTSGEAPPMTLKATFDNIASTLNDDSSVAVGQQLLMKSERVLDALEDASKNKTLTSLLESARNAGYNEDTVVQSIANLDVDGLLNNVDGLVNDDQARRNLVAGATDSALEFLLTVLPSVEIPKLDGVKDGNMFSIENLSMEAFKLRKEDIDVQIAGISTNAYAASNNASADHASLADSASTDIQIDEEGAVEHAHPIGVGEGVPATELLVIKVDNIQASLEDIKWSFGQTYFPHMKGAGSADAKIENAHLLLKFELRKKLCKEAPSSDFDEPKYEPVLCLHDRQCTMESISLNLKGDGLSWLYNMLASLFKGLLKEYVIKTVLEAITNSSGYLLETLNSNLSQYWPLIMRMGKLNIEELLIIDENAISDTTQILGKDIIELVWREPVPLGMKLLMNDGSGEVKVVEFPRGGQALRVAEAADLDPDFFRGATICGVNGTKFLDPAKPVGPQGGPIDTTKIQLVLAALKEPGRPKSIEFLISESERKRIMRVLGKLKAHENVEDEDMLRVTKKKVNRVNITEPGTIGLTFGVVEDEMGLKVLGFKEGKENDKIKVGSILVSVNGEWVYGGEDGGVEKSTNLFKRYSEKRPLELGFVDPATIVKIFENTLPCKSGLDVNTAMIGCPSTELILSDARQRETDVYSVVVLTGFNDAPGTLEAGGVRQGDVLMSVNGTPFFISAEQAESSQRKALWALVNEEKEYPITFEFARPKPKGDSSASTPPRGSLVGNSSFFSSENSERYTVEVFSKSELGVKFKKTEFCGTTPKPGQALGGVEYLQIAKLEGVKGPVRRSLLNSSRDPSERVGLGMSISRINGHSVPSAASAEDVGFAFKRAWADQGRKVELVFKDVGQKEFIKNLAVGGGGGE</sequence>
<dbReference type="Gene3D" id="3.15.10.10">
    <property type="entry name" value="Bactericidal permeability-increasing protein, domain 1"/>
    <property type="match status" value="1"/>
</dbReference>
<dbReference type="PANTHER" id="PTHR31138">
    <property type="entry name" value="CHROMOSOME 19, WHOLE GENOME SHOTGUN SEQUENCE"/>
    <property type="match status" value="1"/>
</dbReference>
<dbReference type="OrthoDB" id="193794at2759"/>
<name>A0A9W7BB97_9STRA</name>